<feature type="region of interest" description="Disordered" evidence="1">
    <location>
        <begin position="127"/>
        <end position="158"/>
    </location>
</feature>
<proteinExistence type="predicted"/>
<keyword evidence="3" id="KW-1185">Reference proteome</keyword>
<reference evidence="2 3" key="1">
    <citation type="journal article" date="2024" name="Plant J.">
        <title>Genome sequences and population genomics reveal climatic adaptation and genomic divergence between two closely related sweetgum species.</title>
        <authorList>
            <person name="Xu W.Q."/>
            <person name="Ren C.Q."/>
            <person name="Zhang X.Y."/>
            <person name="Comes H.P."/>
            <person name="Liu X.H."/>
            <person name="Li Y.G."/>
            <person name="Kettle C.J."/>
            <person name="Jalonen R."/>
            <person name="Gaisberger H."/>
            <person name="Ma Y.Z."/>
            <person name="Qiu Y.X."/>
        </authorList>
    </citation>
    <scope>NUCLEOTIDE SEQUENCE [LARGE SCALE GENOMIC DNA]</scope>
    <source>
        <strain evidence="2">Hangzhou</strain>
    </source>
</reference>
<accession>A0AAP0SCZ9</accession>
<dbReference type="EMBL" id="JBBPBK010000001">
    <property type="protein sequence ID" value="KAK9292637.1"/>
    <property type="molecule type" value="Genomic_DNA"/>
</dbReference>
<evidence type="ECO:0000313" key="3">
    <source>
        <dbReference type="Proteomes" id="UP001415857"/>
    </source>
</evidence>
<comment type="caution">
    <text evidence="2">The sequence shown here is derived from an EMBL/GenBank/DDBJ whole genome shotgun (WGS) entry which is preliminary data.</text>
</comment>
<evidence type="ECO:0000256" key="1">
    <source>
        <dbReference type="SAM" id="MobiDB-lite"/>
    </source>
</evidence>
<dbReference type="Proteomes" id="UP001415857">
    <property type="component" value="Unassembled WGS sequence"/>
</dbReference>
<name>A0AAP0SCZ9_LIQFO</name>
<gene>
    <name evidence="2" type="ORF">L1049_020612</name>
</gene>
<dbReference type="AlphaFoldDB" id="A0AAP0SCZ9"/>
<evidence type="ECO:0000313" key="2">
    <source>
        <dbReference type="EMBL" id="KAK9292637.1"/>
    </source>
</evidence>
<sequence>MLNFWLCKHVTIIEAYGKYNCPRFVKWHLGKLSLALKNKAIRLTAADEVNEGELKLNETESDVFGNHGKKCVELGDNEISPNVKENKSDKNMNCDDFVEEGDEENVENLDEHLGIFSLKLNLGDDLESGRDTDGEQQCKMQPKTQKEYISIRRCPRRK</sequence>
<protein>
    <submittedName>
        <fullName evidence="2">Uncharacterized protein</fullName>
    </submittedName>
</protein>
<organism evidence="2 3">
    <name type="scientific">Liquidambar formosana</name>
    <name type="common">Formosan gum</name>
    <dbReference type="NCBI Taxonomy" id="63359"/>
    <lineage>
        <taxon>Eukaryota</taxon>
        <taxon>Viridiplantae</taxon>
        <taxon>Streptophyta</taxon>
        <taxon>Embryophyta</taxon>
        <taxon>Tracheophyta</taxon>
        <taxon>Spermatophyta</taxon>
        <taxon>Magnoliopsida</taxon>
        <taxon>eudicotyledons</taxon>
        <taxon>Gunneridae</taxon>
        <taxon>Pentapetalae</taxon>
        <taxon>Saxifragales</taxon>
        <taxon>Altingiaceae</taxon>
        <taxon>Liquidambar</taxon>
    </lineage>
</organism>